<dbReference type="AlphaFoldDB" id="A0A1C4XNK0"/>
<dbReference type="Gene3D" id="1.25.10.10">
    <property type="entry name" value="Leucine-rich Repeat Variant"/>
    <property type="match status" value="1"/>
</dbReference>
<proteinExistence type="predicted"/>
<organism evidence="1 2">
    <name type="scientific">Micromonospora chaiyaphumensis</name>
    <dbReference type="NCBI Taxonomy" id="307119"/>
    <lineage>
        <taxon>Bacteria</taxon>
        <taxon>Bacillati</taxon>
        <taxon>Actinomycetota</taxon>
        <taxon>Actinomycetes</taxon>
        <taxon>Micromonosporales</taxon>
        <taxon>Micromonosporaceae</taxon>
        <taxon>Micromonospora</taxon>
    </lineage>
</organism>
<accession>A0A1C4XNK0</accession>
<evidence type="ECO:0008006" key="3">
    <source>
        <dbReference type="Google" id="ProtNLM"/>
    </source>
</evidence>
<evidence type="ECO:0000313" key="2">
    <source>
        <dbReference type="Proteomes" id="UP000199629"/>
    </source>
</evidence>
<gene>
    <name evidence="1" type="ORF">GA0070214_106205</name>
</gene>
<sequence length="145" mass="15700">MPDVVETLLRLARSDDYSERAHAGAELSLFAGSETVDQALVELLLDDDNTSVVQGTAEALLKRGDSAALRPFAAAWHLVESQVDNTHLTEIADYLYGAISYGLWIDSTDPRRTGLRRVLATLLDDQDQTVRKGADGLLGQLGSTS</sequence>
<keyword evidence="2" id="KW-1185">Reference proteome</keyword>
<dbReference type="Proteomes" id="UP000199629">
    <property type="component" value="Unassembled WGS sequence"/>
</dbReference>
<dbReference type="EMBL" id="FMCS01000006">
    <property type="protein sequence ID" value="SCF09993.1"/>
    <property type="molecule type" value="Genomic_DNA"/>
</dbReference>
<dbReference type="InterPro" id="IPR011989">
    <property type="entry name" value="ARM-like"/>
</dbReference>
<protein>
    <recommendedName>
        <fullName evidence="3">HEAT repeat-containing protein</fullName>
    </recommendedName>
</protein>
<dbReference type="InterPro" id="IPR016024">
    <property type="entry name" value="ARM-type_fold"/>
</dbReference>
<name>A0A1C4XNK0_9ACTN</name>
<evidence type="ECO:0000313" key="1">
    <source>
        <dbReference type="EMBL" id="SCF09993.1"/>
    </source>
</evidence>
<dbReference type="SUPFAM" id="SSF48371">
    <property type="entry name" value="ARM repeat"/>
    <property type="match status" value="1"/>
</dbReference>
<dbReference type="RefSeq" id="WP_139141870.1">
    <property type="nucleotide sequence ID" value="NZ_FMCS01000006.1"/>
</dbReference>
<reference evidence="2" key="1">
    <citation type="submission" date="2016-06" db="EMBL/GenBank/DDBJ databases">
        <authorList>
            <person name="Varghese N."/>
            <person name="Submissions Spin"/>
        </authorList>
    </citation>
    <scope>NUCLEOTIDE SEQUENCE [LARGE SCALE GENOMIC DNA]</scope>
    <source>
        <strain evidence="2">DSM 45246</strain>
    </source>
</reference>